<feature type="region of interest" description="Disordered" evidence="6">
    <location>
        <begin position="1"/>
        <end position="35"/>
    </location>
</feature>
<dbReference type="InterPro" id="IPR042217">
    <property type="entry name" value="T4SS_VirB10/TrbI"/>
</dbReference>
<dbReference type="RefSeq" id="WP_081921014.1">
    <property type="nucleotide sequence ID" value="NZ_CP026114.1"/>
</dbReference>
<evidence type="ECO:0000256" key="7">
    <source>
        <dbReference type="SAM" id="Phobius"/>
    </source>
</evidence>
<feature type="region of interest" description="Disordered" evidence="6">
    <location>
        <begin position="78"/>
        <end position="114"/>
    </location>
</feature>
<keyword evidence="5 7" id="KW-0472">Membrane</keyword>
<keyword evidence="3 7" id="KW-0812">Transmembrane</keyword>
<evidence type="ECO:0000256" key="3">
    <source>
        <dbReference type="ARBA" id="ARBA00022692"/>
    </source>
</evidence>
<sequence length="476" mass="49435">MTDENTMTEPNELSNASPHDTGPQASQASLDLPGRRKTRVGKVRLALVALAMIALGASGVTIYLQRIFQQHQDAKQAALNKPKDSASRETGADLESQKARIKRDEQERDREASDAAAAAAAASAARSNLATPAGAASQPGVTGIQMTTSSQPRPLTPAERRLRGSVLASRSDDAGSARTDGADGSDPVASDEGRGGSGSDSDAGSGSGFAGMAKSMGLSALRGAPGQGAGGNTYGNSEGTAGGSKINGSSSDSKGTSFDQSLQPSKLQPMQASFRPDRHYLISRNTMIRCGQATAIRTDRPGLIGCPIAQNVWSDDGTTLLVRKGALAKGEQRDAVIQGQGVIGAIWDEIDDGDVRIPLNSPATDPLGAAGIPAYVDEHFWLRFKGALMVSLIGDFGQALANKAIGAGQTITFSNSSNATQDVAAETLRSTINIPPTAYSNQGSVINIFVARDVDLRGVYQNVGLDGNEIEQTNQR</sequence>
<evidence type="ECO:0000313" key="8">
    <source>
        <dbReference type="EMBL" id="AUT66779.1"/>
    </source>
</evidence>
<feature type="compositionally biased region" description="Polar residues" evidence="6">
    <location>
        <begin position="144"/>
        <end position="153"/>
    </location>
</feature>
<evidence type="ECO:0000256" key="4">
    <source>
        <dbReference type="ARBA" id="ARBA00022989"/>
    </source>
</evidence>
<reference evidence="8 9" key="1">
    <citation type="submission" date="2018-01" db="EMBL/GenBank/DDBJ databases">
        <title>Species boundaries and ecological features among Paraburkholderia terrae DSMZ17804T, P. hospita DSMZ17164T and P. caribensis DSMZ13236T.</title>
        <authorList>
            <person name="Pratama A.A."/>
        </authorList>
    </citation>
    <scope>NUCLEOTIDE SEQUENCE [LARGE SCALE GENOMIC DNA]</scope>
    <source>
        <strain evidence="8 9">DSM 17804</strain>
    </source>
</reference>
<feature type="compositionally biased region" description="Basic and acidic residues" evidence="6">
    <location>
        <begin position="81"/>
        <end position="113"/>
    </location>
</feature>
<comment type="subcellular location">
    <subcellularLocation>
        <location evidence="1">Membrane</location>
        <topology evidence="1">Single-pass membrane protein</topology>
    </subcellularLocation>
</comment>
<evidence type="ECO:0000313" key="9">
    <source>
        <dbReference type="Proteomes" id="UP000243502"/>
    </source>
</evidence>
<dbReference type="AlphaFoldDB" id="A0A2I8F4X5"/>
<dbReference type="EMBL" id="CP026114">
    <property type="protein sequence ID" value="AUT66779.1"/>
    <property type="molecule type" value="Genomic_DNA"/>
</dbReference>
<dbReference type="KEGG" id="pter:C2L65_45235"/>
<feature type="region of interest" description="Disordered" evidence="6">
    <location>
        <begin position="127"/>
        <end position="273"/>
    </location>
</feature>
<dbReference type="Pfam" id="PF03743">
    <property type="entry name" value="TrbI"/>
    <property type="match status" value="1"/>
</dbReference>
<organism evidence="8 9">
    <name type="scientific">Paraburkholderia terrae</name>
    <dbReference type="NCBI Taxonomy" id="311230"/>
    <lineage>
        <taxon>Bacteria</taxon>
        <taxon>Pseudomonadati</taxon>
        <taxon>Pseudomonadota</taxon>
        <taxon>Betaproteobacteria</taxon>
        <taxon>Burkholderiales</taxon>
        <taxon>Burkholderiaceae</taxon>
        <taxon>Paraburkholderia</taxon>
    </lineage>
</organism>
<dbReference type="CDD" id="cd16429">
    <property type="entry name" value="VirB10"/>
    <property type="match status" value="1"/>
</dbReference>
<evidence type="ECO:0000256" key="2">
    <source>
        <dbReference type="ARBA" id="ARBA00010265"/>
    </source>
</evidence>
<accession>A0A2I8F4X5</accession>
<protein>
    <submittedName>
        <fullName evidence="8">Conjugal transfer protein TrbI</fullName>
    </submittedName>
</protein>
<proteinExistence type="inferred from homology"/>
<feature type="transmembrane region" description="Helical" evidence="7">
    <location>
        <begin position="45"/>
        <end position="64"/>
    </location>
</feature>
<dbReference type="Proteomes" id="UP000243502">
    <property type="component" value="Chromosome 4"/>
</dbReference>
<evidence type="ECO:0000256" key="1">
    <source>
        <dbReference type="ARBA" id="ARBA00004167"/>
    </source>
</evidence>
<evidence type="ECO:0000256" key="5">
    <source>
        <dbReference type="ARBA" id="ARBA00023136"/>
    </source>
</evidence>
<keyword evidence="4 7" id="KW-1133">Transmembrane helix</keyword>
<feature type="compositionally biased region" description="Low complexity" evidence="6">
    <location>
        <begin position="199"/>
        <end position="217"/>
    </location>
</feature>
<feature type="compositionally biased region" description="Polar residues" evidence="6">
    <location>
        <begin position="246"/>
        <end position="271"/>
    </location>
</feature>
<feature type="compositionally biased region" description="Polar residues" evidence="6">
    <location>
        <begin position="1"/>
        <end position="29"/>
    </location>
</feature>
<dbReference type="InterPro" id="IPR005498">
    <property type="entry name" value="T4SS_VirB10/TraB/TrbI"/>
</dbReference>
<evidence type="ECO:0000256" key="6">
    <source>
        <dbReference type="SAM" id="MobiDB-lite"/>
    </source>
</evidence>
<name>A0A2I8F4X5_9BURK</name>
<dbReference type="Gene3D" id="2.40.128.260">
    <property type="entry name" value="Type IV secretion system, VirB10/TraB/TrbI"/>
    <property type="match status" value="2"/>
</dbReference>
<dbReference type="GO" id="GO:0016020">
    <property type="term" value="C:membrane"/>
    <property type="evidence" value="ECO:0007669"/>
    <property type="project" value="UniProtKB-SubCell"/>
</dbReference>
<gene>
    <name evidence="8" type="ORF">C2L65_45235</name>
</gene>
<comment type="similarity">
    <text evidence="2">Belongs to the TrbI/VirB10 family.</text>
</comment>
<dbReference type="OrthoDB" id="9766860at2"/>